<dbReference type="SUPFAM" id="SSF52540">
    <property type="entry name" value="P-loop containing nucleoside triphosphate hydrolases"/>
    <property type="match status" value="1"/>
</dbReference>
<dbReference type="InterPro" id="IPR003593">
    <property type="entry name" value="AAA+_ATPase"/>
</dbReference>
<evidence type="ECO:0000259" key="3">
    <source>
        <dbReference type="PROSITE" id="PS50893"/>
    </source>
</evidence>
<dbReference type="PANTHER" id="PTHR24220">
    <property type="entry name" value="IMPORT ATP-BINDING PROTEIN"/>
    <property type="match status" value="1"/>
</dbReference>
<dbReference type="EMBL" id="CP150096">
    <property type="protein sequence ID" value="WZN47752.1"/>
    <property type="molecule type" value="Genomic_DNA"/>
</dbReference>
<dbReference type="PROSITE" id="PS00211">
    <property type="entry name" value="ABC_TRANSPORTER_1"/>
    <property type="match status" value="1"/>
</dbReference>
<proteinExistence type="predicted"/>
<protein>
    <submittedName>
        <fullName evidence="4">ATP-binding cassette domain-containing protein</fullName>
    </submittedName>
</protein>
<dbReference type="RefSeq" id="WP_341842375.1">
    <property type="nucleotide sequence ID" value="NZ_CP149792.1"/>
</dbReference>
<dbReference type="InterPro" id="IPR015854">
    <property type="entry name" value="ABC_transpr_LolD-like"/>
</dbReference>
<accession>A0ABZ2Z8U6</accession>
<keyword evidence="5" id="KW-1185">Reference proteome</keyword>
<dbReference type="InterPro" id="IPR003439">
    <property type="entry name" value="ABC_transporter-like_ATP-bd"/>
</dbReference>
<evidence type="ECO:0000313" key="5">
    <source>
        <dbReference type="Proteomes" id="UP001449657"/>
    </source>
</evidence>
<reference evidence="4 5" key="1">
    <citation type="submission" date="2024-03" db="EMBL/GenBank/DDBJ databases">
        <title>Chitinophaga caseinilytica sp. nov., a casein hydrolysing bacterium isolated from forest soil.</title>
        <authorList>
            <person name="Lee D.S."/>
            <person name="Han D.M."/>
            <person name="Baek J.H."/>
            <person name="Choi D.G."/>
            <person name="Jeon J.H."/>
            <person name="Jeon C.O."/>
        </authorList>
    </citation>
    <scope>NUCLEOTIDE SEQUENCE [LARGE SCALE GENOMIC DNA]</scope>
    <source>
        <strain evidence="4 5">KACC 19118</strain>
    </source>
</reference>
<dbReference type="GO" id="GO:0005524">
    <property type="term" value="F:ATP binding"/>
    <property type="evidence" value="ECO:0007669"/>
    <property type="project" value="UniProtKB-KW"/>
</dbReference>
<keyword evidence="1" id="KW-0547">Nucleotide-binding</keyword>
<dbReference type="Pfam" id="PF00005">
    <property type="entry name" value="ABC_tran"/>
    <property type="match status" value="1"/>
</dbReference>
<keyword evidence="2 4" id="KW-0067">ATP-binding</keyword>
<evidence type="ECO:0000313" key="4">
    <source>
        <dbReference type="EMBL" id="WZN47752.1"/>
    </source>
</evidence>
<dbReference type="Proteomes" id="UP001449657">
    <property type="component" value="Chromosome"/>
</dbReference>
<name>A0ABZ2Z8U6_9BACT</name>
<evidence type="ECO:0000256" key="1">
    <source>
        <dbReference type="ARBA" id="ARBA00022741"/>
    </source>
</evidence>
<dbReference type="InterPro" id="IPR017871">
    <property type="entry name" value="ABC_transporter-like_CS"/>
</dbReference>
<dbReference type="Gene3D" id="3.40.50.300">
    <property type="entry name" value="P-loop containing nucleotide triphosphate hydrolases"/>
    <property type="match status" value="1"/>
</dbReference>
<organism evidence="4 5">
    <name type="scientific">Chitinophaga caseinilytica</name>
    <dbReference type="NCBI Taxonomy" id="2267521"/>
    <lineage>
        <taxon>Bacteria</taxon>
        <taxon>Pseudomonadati</taxon>
        <taxon>Bacteroidota</taxon>
        <taxon>Chitinophagia</taxon>
        <taxon>Chitinophagales</taxon>
        <taxon>Chitinophagaceae</taxon>
        <taxon>Chitinophaga</taxon>
    </lineage>
</organism>
<dbReference type="InterPro" id="IPR027417">
    <property type="entry name" value="P-loop_NTPase"/>
</dbReference>
<evidence type="ECO:0000256" key="2">
    <source>
        <dbReference type="ARBA" id="ARBA00022840"/>
    </source>
</evidence>
<sequence length="213" mass="22926">MTDMMIQTSELAYTYPGGRQIRFPDLACRKGETLLITGPSGAGKTTLLHLLAGLIQPAGGTVNVAGTPIGSLSTPKMDAFRGQHIGIIFQRSHFIGSLSVADNLLLPLRLTGAATDHKRLEAVATDLRIDHLLHQLPARLSQGEQQRASIARAVLPSPNVILADEPTASLDDRNCEAVARLLSEQAARHNAALLIVTHDNRLTSLFPQHIQLT</sequence>
<gene>
    <name evidence="4" type="ORF">WJU22_06140</name>
</gene>
<feature type="domain" description="ABC transporter" evidence="3">
    <location>
        <begin position="6"/>
        <end position="210"/>
    </location>
</feature>
<dbReference type="SMART" id="SM00382">
    <property type="entry name" value="AAA"/>
    <property type="match status" value="1"/>
</dbReference>
<dbReference type="PROSITE" id="PS50893">
    <property type="entry name" value="ABC_TRANSPORTER_2"/>
    <property type="match status" value="1"/>
</dbReference>